<dbReference type="Proteomes" id="UP000249464">
    <property type="component" value="Unassembled WGS sequence"/>
</dbReference>
<dbReference type="InterPro" id="IPR044053">
    <property type="entry name" value="AsaB-like"/>
</dbReference>
<dbReference type="AlphaFoldDB" id="A0A2X0M346"/>
<dbReference type="PANTHER" id="PTHR34598:SF3">
    <property type="entry name" value="OXIDOREDUCTASE AN1597"/>
    <property type="match status" value="1"/>
</dbReference>
<dbReference type="GO" id="GO:0016491">
    <property type="term" value="F:oxidoreductase activity"/>
    <property type="evidence" value="ECO:0007669"/>
    <property type="project" value="InterPro"/>
</dbReference>
<reference evidence="2 3" key="1">
    <citation type="submission" date="2016-11" db="EMBL/GenBank/DDBJ databases">
        <authorList>
            <person name="Jaros S."/>
            <person name="Januszkiewicz K."/>
            <person name="Wedrychowicz H."/>
        </authorList>
    </citation>
    <scope>NUCLEOTIDE SEQUENCE [LARGE SCALE GENOMIC DNA]</scope>
</reference>
<proteinExistence type="inferred from homology"/>
<gene>
    <name evidence="2" type="primary">BQ5605_C002g01400</name>
    <name evidence="2" type="ORF">BQ5605_C002G01400</name>
</gene>
<evidence type="ECO:0000313" key="2">
    <source>
        <dbReference type="EMBL" id="SGY32691.1"/>
    </source>
</evidence>
<evidence type="ECO:0000313" key="3">
    <source>
        <dbReference type="Proteomes" id="UP000249464"/>
    </source>
</evidence>
<name>A0A2X0M346_9BASI</name>
<sequence>MSSRSSTDLSTVIQFACTADEEGAVPFPFCQLADNSADLHVRPVHVTLRDIRPSLQAGQRPTLDVQGFEVIDHVYAGLQEDIDDVWMAEYERQMERVTCGPTSNMQLLCQHLKARRVVSFAGVAVRRRNPELDDAPIDTENLQPSAGAHVDGNIQTGREVCTKVLELSDEDADTERYAVINLWRPLRGPLIDAPLALCDTRTTGSADIIPTLDFYGPGSYIKFSDRQQWYYLRDMMPYEALLFRCQDSTRHPDKGGITPHTGVWDEERRNDSYRQSIEVRCAVLY</sequence>
<protein>
    <submittedName>
        <fullName evidence="2">BQ5605_C002g01400 protein</fullName>
    </submittedName>
</protein>
<dbReference type="EMBL" id="FQNC01000041">
    <property type="protein sequence ID" value="SGY32691.1"/>
    <property type="molecule type" value="Genomic_DNA"/>
</dbReference>
<dbReference type="NCBIfam" id="NF041278">
    <property type="entry name" value="CmcJ_NvfI_EfuI"/>
    <property type="match status" value="1"/>
</dbReference>
<accession>A0A2X0M346</accession>
<evidence type="ECO:0000256" key="1">
    <source>
        <dbReference type="ARBA" id="ARBA00023604"/>
    </source>
</evidence>
<dbReference type="STRING" id="796604.A0A2X0M346"/>
<dbReference type="PANTHER" id="PTHR34598">
    <property type="entry name" value="BLL6449 PROTEIN"/>
    <property type="match status" value="1"/>
</dbReference>
<comment type="similarity">
    <text evidence="1">Belongs to the asaB hydroxylase/desaturase family.</text>
</comment>
<organism evidence="2 3">
    <name type="scientific">Microbotryum silenes-dioicae</name>
    <dbReference type="NCBI Taxonomy" id="796604"/>
    <lineage>
        <taxon>Eukaryota</taxon>
        <taxon>Fungi</taxon>
        <taxon>Dikarya</taxon>
        <taxon>Basidiomycota</taxon>
        <taxon>Pucciniomycotina</taxon>
        <taxon>Microbotryomycetes</taxon>
        <taxon>Microbotryales</taxon>
        <taxon>Microbotryaceae</taxon>
        <taxon>Microbotryum</taxon>
    </lineage>
</organism>
<keyword evidence="3" id="KW-1185">Reference proteome</keyword>